<evidence type="ECO:0000256" key="6">
    <source>
        <dbReference type="ARBA" id="ARBA00022833"/>
    </source>
</evidence>
<dbReference type="InterPro" id="IPR008962">
    <property type="entry name" value="PapD-like_sf"/>
</dbReference>
<dbReference type="GO" id="GO:0005886">
    <property type="term" value="C:plasma membrane"/>
    <property type="evidence" value="ECO:0007669"/>
    <property type="project" value="TreeGrafter"/>
</dbReference>
<evidence type="ECO:0000259" key="12">
    <source>
        <dbReference type="PROSITE" id="PS50202"/>
    </source>
</evidence>
<dbReference type="SUPFAM" id="SSF49354">
    <property type="entry name" value="PapD-like"/>
    <property type="match status" value="1"/>
</dbReference>
<proteinExistence type="inferred from homology"/>
<dbReference type="Proteomes" id="UP001378960">
    <property type="component" value="Unassembled WGS sequence"/>
</dbReference>
<evidence type="ECO:0000256" key="10">
    <source>
        <dbReference type="SAM" id="Phobius"/>
    </source>
</evidence>
<dbReference type="PROSITE" id="PS50202">
    <property type="entry name" value="MSP"/>
    <property type="match status" value="1"/>
</dbReference>
<organism evidence="13 14">
    <name type="scientific">Pichia kluyveri</name>
    <name type="common">Yeast</name>
    <dbReference type="NCBI Taxonomy" id="36015"/>
    <lineage>
        <taxon>Eukaryota</taxon>
        <taxon>Fungi</taxon>
        <taxon>Dikarya</taxon>
        <taxon>Ascomycota</taxon>
        <taxon>Saccharomycotina</taxon>
        <taxon>Pichiomycetes</taxon>
        <taxon>Pichiales</taxon>
        <taxon>Pichiaceae</taxon>
        <taxon>Pichia</taxon>
    </lineage>
</organism>
<dbReference type="PROSITE" id="PS50089">
    <property type="entry name" value="ZF_RING_2"/>
    <property type="match status" value="1"/>
</dbReference>
<feature type="transmembrane region" description="Helical" evidence="10">
    <location>
        <begin position="216"/>
        <end position="242"/>
    </location>
</feature>
<evidence type="ECO:0000313" key="13">
    <source>
        <dbReference type="EMBL" id="GMM46914.1"/>
    </source>
</evidence>
<feature type="domain" description="MSP" evidence="12">
    <location>
        <begin position="1"/>
        <end position="124"/>
    </location>
</feature>
<comment type="subcellular location">
    <subcellularLocation>
        <location evidence="1">Membrane</location>
        <topology evidence="1">Single-pass type IV membrane protein</topology>
    </subcellularLocation>
</comment>
<keyword evidence="8 10" id="KW-0472">Membrane</keyword>
<reference evidence="13 14" key="1">
    <citation type="journal article" date="2023" name="Elife">
        <title>Identification of key yeast species and microbe-microbe interactions impacting larval growth of Drosophila in the wild.</title>
        <authorList>
            <person name="Mure A."/>
            <person name="Sugiura Y."/>
            <person name="Maeda R."/>
            <person name="Honda K."/>
            <person name="Sakurai N."/>
            <person name="Takahashi Y."/>
            <person name="Watada M."/>
            <person name="Katoh T."/>
            <person name="Gotoh A."/>
            <person name="Gotoh Y."/>
            <person name="Taniguchi I."/>
            <person name="Nakamura K."/>
            <person name="Hayashi T."/>
            <person name="Katayama T."/>
            <person name="Uemura T."/>
            <person name="Hattori Y."/>
        </authorList>
    </citation>
    <scope>NUCLEOTIDE SEQUENCE [LARGE SCALE GENOMIC DNA]</scope>
    <source>
        <strain evidence="13 14">PK-24</strain>
    </source>
</reference>
<keyword evidence="7 10" id="KW-1133">Transmembrane helix</keyword>
<dbReference type="Pfam" id="PF00635">
    <property type="entry name" value="Motile_Sperm"/>
    <property type="match status" value="1"/>
</dbReference>
<dbReference type="PROSITE" id="PS00518">
    <property type="entry name" value="ZF_RING_1"/>
    <property type="match status" value="1"/>
</dbReference>
<evidence type="ECO:0000256" key="2">
    <source>
        <dbReference type="ARBA" id="ARBA00008932"/>
    </source>
</evidence>
<evidence type="ECO:0000256" key="3">
    <source>
        <dbReference type="ARBA" id="ARBA00022692"/>
    </source>
</evidence>
<sequence>MLVSTKVIELKAPFKNTQQTQVVDLKNDSNSAIAFKVKTTAPKSYCVRPNSGVLKSNEQIQITIIFQGLSDEPQLGSKCKDKFLFVSVPCNEILDHKDVSSKWSELEAQNGGVSSDIKVKVVYDFGTMNTIAEKREEEIEQPVIENNIQRETLPVEKSIPVQDNKEIPPQQQQQQQLHSKEIIEENEIKPTITKTTPIAPPTSVPGKTSTSSNDTLFYIIALVLIIIAFLISLATPCGHIFCSKCLYRALASSNGNNGSTNSTNARNGLCPVCRNHVSYKDIVWLQVRIRQ</sequence>
<gene>
    <name evidence="13" type="ORF">DAPK24_034890</name>
</gene>
<dbReference type="GO" id="GO:0008270">
    <property type="term" value="F:zinc ion binding"/>
    <property type="evidence" value="ECO:0007669"/>
    <property type="project" value="UniProtKB-KW"/>
</dbReference>
<dbReference type="GO" id="GO:0090158">
    <property type="term" value="P:endoplasmic reticulum membrane organization"/>
    <property type="evidence" value="ECO:0007669"/>
    <property type="project" value="TreeGrafter"/>
</dbReference>
<evidence type="ECO:0000256" key="8">
    <source>
        <dbReference type="ARBA" id="ARBA00023136"/>
    </source>
</evidence>
<dbReference type="GO" id="GO:0033149">
    <property type="term" value="F:FFAT motif binding"/>
    <property type="evidence" value="ECO:0007669"/>
    <property type="project" value="TreeGrafter"/>
</dbReference>
<comment type="similarity">
    <text evidence="2">Belongs to the VAMP-associated protein (VAP) (TC 9.B.17) family.</text>
</comment>
<dbReference type="PANTHER" id="PTHR10809">
    <property type="entry name" value="VESICLE-ASSOCIATED MEMBRANE PROTEIN-ASSOCIATED PROTEIN"/>
    <property type="match status" value="1"/>
</dbReference>
<keyword evidence="4" id="KW-0479">Metal-binding</keyword>
<evidence type="ECO:0000256" key="9">
    <source>
        <dbReference type="PROSITE-ProRule" id="PRU00175"/>
    </source>
</evidence>
<dbReference type="GO" id="GO:0061817">
    <property type="term" value="P:endoplasmic reticulum-plasma membrane tethering"/>
    <property type="evidence" value="ECO:0007669"/>
    <property type="project" value="TreeGrafter"/>
</dbReference>
<dbReference type="InterPro" id="IPR001841">
    <property type="entry name" value="Znf_RING"/>
</dbReference>
<dbReference type="Gene3D" id="3.30.40.10">
    <property type="entry name" value="Zinc/RING finger domain, C3HC4 (zinc finger)"/>
    <property type="match status" value="1"/>
</dbReference>
<protein>
    <submittedName>
        <fullName evidence="13">Phosphatidylinositol-binding protein</fullName>
    </submittedName>
</protein>
<dbReference type="PANTHER" id="PTHR10809:SF6">
    <property type="entry name" value="AT11025P-RELATED"/>
    <property type="match status" value="1"/>
</dbReference>
<dbReference type="InterPro" id="IPR027370">
    <property type="entry name" value="Znf-RING_euk"/>
</dbReference>
<comment type="caution">
    <text evidence="13">The sequence shown here is derived from an EMBL/GenBank/DDBJ whole genome shotgun (WGS) entry which is preliminary data.</text>
</comment>
<dbReference type="Pfam" id="PF13445">
    <property type="entry name" value="zf-RING_UBOX"/>
    <property type="match status" value="1"/>
</dbReference>
<accession>A0AAV5R5S4</accession>
<evidence type="ECO:0000256" key="1">
    <source>
        <dbReference type="ARBA" id="ARBA00004211"/>
    </source>
</evidence>
<evidence type="ECO:0000259" key="11">
    <source>
        <dbReference type="PROSITE" id="PS50089"/>
    </source>
</evidence>
<feature type="domain" description="RING-type" evidence="11">
    <location>
        <begin position="236"/>
        <end position="274"/>
    </location>
</feature>
<dbReference type="InterPro" id="IPR000535">
    <property type="entry name" value="MSP_dom"/>
</dbReference>
<dbReference type="InterPro" id="IPR013783">
    <property type="entry name" value="Ig-like_fold"/>
</dbReference>
<dbReference type="InterPro" id="IPR017907">
    <property type="entry name" value="Znf_RING_CS"/>
</dbReference>
<keyword evidence="14" id="KW-1185">Reference proteome</keyword>
<dbReference type="InterPro" id="IPR016763">
    <property type="entry name" value="VAP"/>
</dbReference>
<evidence type="ECO:0000256" key="4">
    <source>
        <dbReference type="ARBA" id="ARBA00022723"/>
    </source>
</evidence>
<dbReference type="AlphaFoldDB" id="A0AAV5R5S4"/>
<evidence type="ECO:0000256" key="5">
    <source>
        <dbReference type="ARBA" id="ARBA00022771"/>
    </source>
</evidence>
<dbReference type="Gene3D" id="2.60.40.10">
    <property type="entry name" value="Immunoglobulins"/>
    <property type="match status" value="1"/>
</dbReference>
<dbReference type="EMBL" id="BTGB01000005">
    <property type="protein sequence ID" value="GMM46914.1"/>
    <property type="molecule type" value="Genomic_DNA"/>
</dbReference>
<dbReference type="SUPFAM" id="SSF57850">
    <property type="entry name" value="RING/U-box"/>
    <property type="match status" value="1"/>
</dbReference>
<dbReference type="InterPro" id="IPR013083">
    <property type="entry name" value="Znf_RING/FYVE/PHD"/>
</dbReference>
<keyword evidence="5 9" id="KW-0863">Zinc-finger</keyword>
<name>A0AAV5R5S4_PICKL</name>
<keyword evidence="3 10" id="KW-0812">Transmembrane</keyword>
<keyword evidence="6" id="KW-0862">Zinc</keyword>
<evidence type="ECO:0000313" key="14">
    <source>
        <dbReference type="Proteomes" id="UP001378960"/>
    </source>
</evidence>
<evidence type="ECO:0000256" key="7">
    <source>
        <dbReference type="ARBA" id="ARBA00022989"/>
    </source>
</evidence>
<dbReference type="GO" id="GO:0005789">
    <property type="term" value="C:endoplasmic reticulum membrane"/>
    <property type="evidence" value="ECO:0007669"/>
    <property type="project" value="InterPro"/>
</dbReference>